<dbReference type="Proteomes" id="UP000202782">
    <property type="component" value="Segment"/>
</dbReference>
<name>A5IZM5_9BBAC</name>
<dbReference type="GeneID" id="5184131"/>
<organism evidence="1 2">
    <name type="scientific">Spodoptera litura granulovirus</name>
    <dbReference type="NCBI Taxonomy" id="359919"/>
    <lineage>
        <taxon>Viruses</taxon>
        <taxon>Viruses incertae sedis</taxon>
        <taxon>Naldaviricetes</taxon>
        <taxon>Lefavirales</taxon>
        <taxon>Baculoviridae</taxon>
        <taxon>Betabaculovirus</taxon>
        <taxon>Betabaculovirus spliturae</taxon>
    </lineage>
</organism>
<evidence type="ECO:0000313" key="1">
    <source>
        <dbReference type="EMBL" id="ABQ51966.1"/>
    </source>
</evidence>
<keyword evidence="2" id="KW-1185">Reference proteome</keyword>
<dbReference type="RefSeq" id="YP_001256974.1">
    <property type="nucleotide sequence ID" value="NC_009503.1"/>
</dbReference>
<accession>A5IZM5</accession>
<evidence type="ECO:0000313" key="2">
    <source>
        <dbReference type="Proteomes" id="UP000202782"/>
    </source>
</evidence>
<sequence>MSDEELTLSDIEEVSEVATKSKNSNKNAKFTIENLIDSLEFAKKQITSRNYNSALATIKDLTMKCNERKLIRRSVIKKKEVLDCYVHLYVGQKPKTCFAFFNNCSKKYKDHPDLFAFLSINAGKNDGVNKNSCANIIKELKSSVENELYKTLKTQKKFMDVHNSKVCQCIDDIVQYANSHYKVVMERAVEAKIFVTSNPADTTETTTVTQDASSLDL</sequence>
<gene>
    <name evidence="1" type="primary">orf23</name>
    <name evidence="1" type="ORF">SlGVgp023</name>
</gene>
<dbReference type="EMBL" id="DQ288858">
    <property type="protein sequence ID" value="ABQ51966.1"/>
    <property type="molecule type" value="Genomic_DNA"/>
</dbReference>
<dbReference type="KEGG" id="vg:5184131"/>
<reference evidence="1 2" key="1">
    <citation type="journal article" date="2008" name="J. Microbiol.">
        <title>Molecular and phylogenetic characterization of Spodoptera litura granulovirus.</title>
        <authorList>
            <person name="Wang Y."/>
            <person name="Choi J.Y."/>
            <person name="Roh J.Y."/>
            <person name="Woo S.D."/>
            <person name="Jin B.R."/>
            <person name="Je Y.H."/>
        </authorList>
    </citation>
    <scope>NUCLEOTIDE SEQUENCE [LARGE SCALE GENOMIC DNA]</scope>
    <source>
        <strain evidence="1">SlGV-K1</strain>
    </source>
</reference>
<proteinExistence type="predicted"/>
<protein>
    <submittedName>
        <fullName evidence="1">Uncharacterized protein</fullName>
    </submittedName>
</protein>